<dbReference type="OrthoDB" id="5398270at2759"/>
<feature type="region of interest" description="Disordered" evidence="1">
    <location>
        <begin position="321"/>
        <end position="360"/>
    </location>
</feature>
<dbReference type="PANTHER" id="PTHR38793:SF1">
    <property type="entry name" value="SMODS AND SLOG-ASSOCIATING 2TM EFFECTOR DOMAIN-CONTAINING PROTEIN"/>
    <property type="match status" value="1"/>
</dbReference>
<gene>
    <name evidence="5" type="ORF">DL546_001240</name>
</gene>
<feature type="compositionally biased region" description="Polar residues" evidence="1">
    <location>
        <begin position="85"/>
        <end position="99"/>
    </location>
</feature>
<feature type="compositionally biased region" description="Polar residues" evidence="1">
    <location>
        <begin position="121"/>
        <end position="135"/>
    </location>
</feature>
<dbReference type="Proteomes" id="UP000275385">
    <property type="component" value="Unassembled WGS sequence"/>
</dbReference>
<feature type="compositionally biased region" description="Polar residues" evidence="1">
    <location>
        <begin position="321"/>
        <end position="330"/>
    </location>
</feature>
<sequence length="360" mass="39508">MIRASVLICLICSVQSRLTPRHSESWFSLQSVGNSLCIGLCQMHLSGIWSSHPFSTKDTGKLADSAPGVAYTPMSKNDHQERESAQSTTLFSKGRSSSHPAFALNDGGMANDQEKADNAGSRRQTQTTHIISTGDGQPPQQPHKSKRHVRHRLLTPAEWERVARGIGGLRDIGDGHVVVHPTCWYWPPKGLPEGLYRDTVMQKTKNYFQYHVLACIRWTLMISQIILGAILTSLGSLSDSNGTPITILAALNTVDAGLLALMHNSGIPERYRFNRVEFSKVEDTFREILDSGVVEQHQTVDEILSDCFDKFQVAKASVNANMPSSYTPQESQRKGRPGFTASQGPDAAPAHPAMTIASSE</sequence>
<proteinExistence type="predicted"/>
<feature type="transmembrane region" description="Helical" evidence="2">
    <location>
        <begin position="243"/>
        <end position="262"/>
    </location>
</feature>
<evidence type="ECO:0000259" key="4">
    <source>
        <dbReference type="Pfam" id="PF18142"/>
    </source>
</evidence>
<keyword evidence="2" id="KW-0812">Transmembrane</keyword>
<protein>
    <recommendedName>
        <fullName evidence="4">SMODS and SLOG-associating 2TM effector domain-containing protein</fullName>
    </recommendedName>
</protein>
<dbReference type="NCBIfam" id="NF033635">
    <property type="entry name" value="SLATT_fungal"/>
    <property type="match status" value="1"/>
</dbReference>
<evidence type="ECO:0000313" key="6">
    <source>
        <dbReference type="Proteomes" id="UP000275385"/>
    </source>
</evidence>
<dbReference type="Pfam" id="PF18142">
    <property type="entry name" value="SLATT_fungal"/>
    <property type="match status" value="1"/>
</dbReference>
<keyword evidence="2" id="KW-0472">Membrane</keyword>
<keyword evidence="6" id="KW-1185">Reference proteome</keyword>
<comment type="caution">
    <text evidence="5">The sequence shown here is derived from an EMBL/GenBank/DDBJ whole genome shotgun (WGS) entry which is preliminary data.</text>
</comment>
<dbReference type="AlphaFoldDB" id="A0A420YE56"/>
<dbReference type="PANTHER" id="PTHR38793">
    <property type="entry name" value="SLATT_FUNGAL DOMAIN-CONTAINING PROTEIN-RELATED"/>
    <property type="match status" value="1"/>
</dbReference>
<feature type="transmembrane region" description="Helical" evidence="2">
    <location>
        <begin position="210"/>
        <end position="231"/>
    </location>
</feature>
<evidence type="ECO:0000313" key="5">
    <source>
        <dbReference type="EMBL" id="RKU46202.1"/>
    </source>
</evidence>
<keyword evidence="3" id="KW-0732">Signal</keyword>
<organism evidence="5 6">
    <name type="scientific">Coniochaeta pulveracea</name>
    <dbReference type="NCBI Taxonomy" id="177199"/>
    <lineage>
        <taxon>Eukaryota</taxon>
        <taxon>Fungi</taxon>
        <taxon>Dikarya</taxon>
        <taxon>Ascomycota</taxon>
        <taxon>Pezizomycotina</taxon>
        <taxon>Sordariomycetes</taxon>
        <taxon>Sordariomycetidae</taxon>
        <taxon>Coniochaetales</taxon>
        <taxon>Coniochaetaceae</taxon>
        <taxon>Coniochaeta</taxon>
    </lineage>
</organism>
<accession>A0A420YE56</accession>
<name>A0A420YE56_9PEZI</name>
<evidence type="ECO:0000256" key="2">
    <source>
        <dbReference type="SAM" id="Phobius"/>
    </source>
</evidence>
<dbReference type="EMBL" id="QVQW01000015">
    <property type="protein sequence ID" value="RKU46202.1"/>
    <property type="molecule type" value="Genomic_DNA"/>
</dbReference>
<feature type="domain" description="SMODS and SLOG-associating 2TM effector" evidence="4">
    <location>
        <begin position="200"/>
        <end position="316"/>
    </location>
</feature>
<feature type="region of interest" description="Disordered" evidence="1">
    <location>
        <begin position="56"/>
        <end position="149"/>
    </location>
</feature>
<feature type="chain" id="PRO_5019425547" description="SMODS and SLOG-associating 2TM effector domain-containing protein" evidence="3">
    <location>
        <begin position="17"/>
        <end position="360"/>
    </location>
</feature>
<keyword evidence="2" id="KW-1133">Transmembrane helix</keyword>
<evidence type="ECO:0000256" key="1">
    <source>
        <dbReference type="SAM" id="MobiDB-lite"/>
    </source>
</evidence>
<evidence type="ECO:0000256" key="3">
    <source>
        <dbReference type="SAM" id="SignalP"/>
    </source>
</evidence>
<dbReference type="InterPro" id="IPR041622">
    <property type="entry name" value="SLATT_fungi"/>
</dbReference>
<feature type="signal peptide" evidence="3">
    <location>
        <begin position="1"/>
        <end position="16"/>
    </location>
</feature>
<reference evidence="5 6" key="1">
    <citation type="submission" date="2018-08" db="EMBL/GenBank/DDBJ databases">
        <title>Draft genome of the lignicolous fungus Coniochaeta pulveracea.</title>
        <authorList>
            <person name="Borstlap C.J."/>
            <person name="De Witt R.N."/>
            <person name="Botha A."/>
            <person name="Volschenk H."/>
        </authorList>
    </citation>
    <scope>NUCLEOTIDE SEQUENCE [LARGE SCALE GENOMIC DNA]</scope>
    <source>
        <strain evidence="5 6">CAB683</strain>
    </source>
</reference>